<organism evidence="1 2">
    <name type="scientific">Inhella proteolytica</name>
    <dbReference type="NCBI Taxonomy" id="2795029"/>
    <lineage>
        <taxon>Bacteria</taxon>
        <taxon>Pseudomonadati</taxon>
        <taxon>Pseudomonadota</taxon>
        <taxon>Betaproteobacteria</taxon>
        <taxon>Burkholderiales</taxon>
        <taxon>Sphaerotilaceae</taxon>
        <taxon>Inhella</taxon>
    </lineage>
</organism>
<gene>
    <name evidence="1" type="ORF">I7X39_14855</name>
</gene>
<evidence type="ECO:0000313" key="2">
    <source>
        <dbReference type="Proteomes" id="UP000613266"/>
    </source>
</evidence>
<proteinExistence type="predicted"/>
<name>A0A931J275_9BURK</name>
<dbReference type="EMBL" id="JAEDAK010000010">
    <property type="protein sequence ID" value="MBH9578166.1"/>
    <property type="molecule type" value="Genomic_DNA"/>
</dbReference>
<sequence>MRASFGAKPAAAPTVGLSERAKTSFDRLVQHALAKALAPEGEQGQVHIAQELPRKPKEKKAVVLTIASPEFRLVLALHVRLDAEGKQHFARLNRVDAAEWSEQAFVDAVSECGNICVGTMNRELGRHFTHVGMSTPNLLEREALAYLDALGAGHRRLYQVSGLGLDFYATLFVSAFVPLDFHAEVETEAEEADAGELEMF</sequence>
<dbReference type="RefSeq" id="WP_198111936.1">
    <property type="nucleotide sequence ID" value="NZ_JAEDAK010000010.1"/>
</dbReference>
<protein>
    <submittedName>
        <fullName evidence="1">Uncharacterized protein</fullName>
    </submittedName>
</protein>
<keyword evidence="2" id="KW-1185">Reference proteome</keyword>
<dbReference type="AlphaFoldDB" id="A0A931J275"/>
<accession>A0A931J275</accession>
<comment type="caution">
    <text evidence="1">The sequence shown here is derived from an EMBL/GenBank/DDBJ whole genome shotgun (WGS) entry which is preliminary data.</text>
</comment>
<reference evidence="1" key="1">
    <citation type="submission" date="2020-12" db="EMBL/GenBank/DDBJ databases">
        <title>The genome sequence of Inhella sp. 1Y17.</title>
        <authorList>
            <person name="Liu Y."/>
        </authorList>
    </citation>
    <scope>NUCLEOTIDE SEQUENCE</scope>
    <source>
        <strain evidence="1">1Y17</strain>
    </source>
</reference>
<dbReference type="Proteomes" id="UP000613266">
    <property type="component" value="Unassembled WGS sequence"/>
</dbReference>
<evidence type="ECO:0000313" key="1">
    <source>
        <dbReference type="EMBL" id="MBH9578166.1"/>
    </source>
</evidence>